<protein>
    <recommendedName>
        <fullName evidence="1">ABC-type transport auxiliary lipoprotein component domain-containing protein</fullName>
    </recommendedName>
</protein>
<dbReference type="Proteomes" id="UP000019141">
    <property type="component" value="Unassembled WGS sequence"/>
</dbReference>
<evidence type="ECO:0000313" key="2">
    <source>
        <dbReference type="EMBL" id="ETX03005.1"/>
    </source>
</evidence>
<dbReference type="AlphaFoldDB" id="W4LYJ2"/>
<dbReference type="Gene3D" id="3.40.50.10610">
    <property type="entry name" value="ABC-type transport auxiliary lipoprotein component"/>
    <property type="match status" value="1"/>
</dbReference>
<organism evidence="2 3">
    <name type="scientific">Entotheonella factor</name>
    <dbReference type="NCBI Taxonomy" id="1429438"/>
    <lineage>
        <taxon>Bacteria</taxon>
        <taxon>Pseudomonadati</taxon>
        <taxon>Nitrospinota/Tectimicrobiota group</taxon>
        <taxon>Candidatus Tectimicrobiota</taxon>
        <taxon>Candidatus Entotheonellia</taxon>
        <taxon>Candidatus Entotheonellales</taxon>
        <taxon>Candidatus Entotheonellaceae</taxon>
        <taxon>Candidatus Entotheonella</taxon>
    </lineage>
</organism>
<dbReference type="InterPro" id="IPR005586">
    <property type="entry name" value="ABC_trans_aux"/>
</dbReference>
<name>W4LYJ2_ENTF1</name>
<keyword evidence="3" id="KW-1185">Reference proteome</keyword>
<accession>W4LYJ2</accession>
<dbReference type="Pfam" id="PF03886">
    <property type="entry name" value="ABC_trans_aux"/>
    <property type="match status" value="1"/>
</dbReference>
<sequence>MKARYDGVCLVGLWLLMLGGCAATQPVTFYTLSPLETLSQPTGTTPLSEDVAIGVGPVTLPEFIERPQIVVRTTLNRIEVDEFHRWGGSLQEDISRTLAQNLSALIGTHRVHVYPSREPLEIVYRVALDIRQFDGQLGESIRLNAIWILIDEQTTEVLLVRRFTFRAPAATLDYESLVAAHSAALAALSREIAGEVIKFGQVK</sequence>
<dbReference type="PROSITE" id="PS51257">
    <property type="entry name" value="PROKAR_LIPOPROTEIN"/>
    <property type="match status" value="1"/>
</dbReference>
<proteinExistence type="predicted"/>
<feature type="domain" description="ABC-type transport auxiliary lipoprotein component" evidence="1">
    <location>
        <begin position="30"/>
        <end position="193"/>
    </location>
</feature>
<evidence type="ECO:0000259" key="1">
    <source>
        <dbReference type="Pfam" id="PF03886"/>
    </source>
</evidence>
<dbReference type="SUPFAM" id="SSF159594">
    <property type="entry name" value="XCC0632-like"/>
    <property type="match status" value="1"/>
</dbReference>
<evidence type="ECO:0000313" key="3">
    <source>
        <dbReference type="Proteomes" id="UP000019141"/>
    </source>
</evidence>
<dbReference type="EMBL" id="AZHW01000087">
    <property type="protein sequence ID" value="ETX03005.1"/>
    <property type="molecule type" value="Genomic_DNA"/>
</dbReference>
<reference evidence="2 3" key="1">
    <citation type="journal article" date="2014" name="Nature">
        <title>An environmental bacterial taxon with a large and distinct metabolic repertoire.</title>
        <authorList>
            <person name="Wilson M.C."/>
            <person name="Mori T."/>
            <person name="Ruckert C."/>
            <person name="Uria A.R."/>
            <person name="Helf M.J."/>
            <person name="Takada K."/>
            <person name="Gernert C."/>
            <person name="Steffens U.A."/>
            <person name="Heycke N."/>
            <person name="Schmitt S."/>
            <person name="Rinke C."/>
            <person name="Helfrich E.J."/>
            <person name="Brachmann A.O."/>
            <person name="Gurgui C."/>
            <person name="Wakimoto T."/>
            <person name="Kracht M."/>
            <person name="Crusemann M."/>
            <person name="Hentschel U."/>
            <person name="Abe I."/>
            <person name="Matsunaga S."/>
            <person name="Kalinowski J."/>
            <person name="Takeyama H."/>
            <person name="Piel J."/>
        </authorList>
    </citation>
    <scope>NUCLEOTIDE SEQUENCE [LARGE SCALE GENOMIC DNA]</scope>
    <source>
        <strain evidence="3">TSY1</strain>
    </source>
</reference>
<dbReference type="HOGENOM" id="CLU_096001_2_1_7"/>
<gene>
    <name evidence="2" type="ORF">ETSY1_01605</name>
</gene>
<comment type="caution">
    <text evidence="2">The sequence shown here is derived from an EMBL/GenBank/DDBJ whole genome shotgun (WGS) entry which is preliminary data.</text>
</comment>